<dbReference type="GO" id="GO:0019934">
    <property type="term" value="P:cGMP-mediated signaling"/>
    <property type="evidence" value="ECO:0007669"/>
    <property type="project" value="TreeGrafter"/>
</dbReference>
<protein>
    <recommendedName>
        <fullName evidence="2">Guanylate cyclase domain-containing protein</fullName>
    </recommendedName>
</protein>
<evidence type="ECO:0000256" key="1">
    <source>
        <dbReference type="ARBA" id="ARBA00023239"/>
    </source>
</evidence>
<dbReference type="Gene3D" id="3.30.70.1230">
    <property type="entry name" value="Nucleotide cyclase"/>
    <property type="match status" value="1"/>
</dbReference>
<dbReference type="InterPro" id="IPR001054">
    <property type="entry name" value="A/G_cyclase"/>
</dbReference>
<feature type="domain" description="Guanylate cyclase" evidence="2">
    <location>
        <begin position="12"/>
        <end position="56"/>
    </location>
</feature>
<evidence type="ECO:0000313" key="3">
    <source>
        <dbReference type="EMBL" id="KAH3811461.1"/>
    </source>
</evidence>
<comment type="caution">
    <text evidence="3">The sequence shown here is derived from an EMBL/GenBank/DDBJ whole genome shotgun (WGS) entry which is preliminary data.</text>
</comment>
<dbReference type="GO" id="GO:0070482">
    <property type="term" value="P:response to oxygen levels"/>
    <property type="evidence" value="ECO:0007669"/>
    <property type="project" value="TreeGrafter"/>
</dbReference>
<organism evidence="3 4">
    <name type="scientific">Dreissena polymorpha</name>
    <name type="common">Zebra mussel</name>
    <name type="synonym">Mytilus polymorpha</name>
    <dbReference type="NCBI Taxonomy" id="45954"/>
    <lineage>
        <taxon>Eukaryota</taxon>
        <taxon>Metazoa</taxon>
        <taxon>Spiralia</taxon>
        <taxon>Lophotrochozoa</taxon>
        <taxon>Mollusca</taxon>
        <taxon>Bivalvia</taxon>
        <taxon>Autobranchia</taxon>
        <taxon>Heteroconchia</taxon>
        <taxon>Euheterodonta</taxon>
        <taxon>Imparidentia</taxon>
        <taxon>Neoheterodontei</taxon>
        <taxon>Myida</taxon>
        <taxon>Dreissenoidea</taxon>
        <taxon>Dreissenidae</taxon>
        <taxon>Dreissena</taxon>
    </lineage>
</organism>
<dbReference type="EMBL" id="JAIWYP010000006">
    <property type="protein sequence ID" value="KAH3811461.1"/>
    <property type="molecule type" value="Genomic_DNA"/>
</dbReference>
<keyword evidence="4" id="KW-1185">Reference proteome</keyword>
<dbReference type="PANTHER" id="PTHR45655">
    <property type="entry name" value="GUANYLATE CYCLASE SOLUBLE SUBUNIT BETA-2"/>
    <property type="match status" value="1"/>
</dbReference>
<dbReference type="InterPro" id="IPR029787">
    <property type="entry name" value="Nucleotide_cyclase"/>
</dbReference>
<dbReference type="GO" id="GO:0004383">
    <property type="term" value="F:guanylate cyclase activity"/>
    <property type="evidence" value="ECO:0007669"/>
    <property type="project" value="TreeGrafter"/>
</dbReference>
<gene>
    <name evidence="3" type="ORF">DPMN_139871</name>
</gene>
<keyword evidence="1" id="KW-0456">Lyase</keyword>
<sequence>MTDYRTNAILLVFQVESVGDAYLAVAGVGVSEKREQHAERVANTALGMRITARDLTSPLDGESIQVMLSLVIYYL</sequence>
<dbReference type="AlphaFoldDB" id="A0A9D4JG36"/>
<evidence type="ECO:0000259" key="2">
    <source>
        <dbReference type="Pfam" id="PF00211"/>
    </source>
</evidence>
<proteinExistence type="predicted"/>
<dbReference type="GO" id="GO:0008074">
    <property type="term" value="C:guanylate cyclase complex, soluble"/>
    <property type="evidence" value="ECO:0007669"/>
    <property type="project" value="TreeGrafter"/>
</dbReference>
<dbReference type="Pfam" id="PF00211">
    <property type="entry name" value="Guanylate_cyc"/>
    <property type="match status" value="1"/>
</dbReference>
<reference evidence="3" key="2">
    <citation type="submission" date="2020-11" db="EMBL/GenBank/DDBJ databases">
        <authorList>
            <person name="McCartney M.A."/>
            <person name="Auch B."/>
            <person name="Kono T."/>
            <person name="Mallez S."/>
            <person name="Becker A."/>
            <person name="Gohl D.M."/>
            <person name="Silverstein K.A.T."/>
            <person name="Koren S."/>
            <person name="Bechman K.B."/>
            <person name="Herman A."/>
            <person name="Abrahante J.E."/>
            <person name="Garbe J."/>
        </authorList>
    </citation>
    <scope>NUCLEOTIDE SEQUENCE</scope>
    <source>
        <strain evidence="3">Duluth1</strain>
        <tissue evidence="3">Whole animal</tissue>
    </source>
</reference>
<name>A0A9D4JG36_DREPO</name>
<evidence type="ECO:0000313" key="4">
    <source>
        <dbReference type="Proteomes" id="UP000828390"/>
    </source>
</evidence>
<dbReference type="PANTHER" id="PTHR45655:SF13">
    <property type="entry name" value="SOLUBLE GUANYLATE CYCLASE GCY-32-RELATED"/>
    <property type="match status" value="1"/>
</dbReference>
<dbReference type="SUPFAM" id="SSF55073">
    <property type="entry name" value="Nucleotide cyclase"/>
    <property type="match status" value="1"/>
</dbReference>
<reference evidence="3" key="1">
    <citation type="journal article" date="2019" name="bioRxiv">
        <title>The Genome of the Zebra Mussel, Dreissena polymorpha: A Resource for Invasive Species Research.</title>
        <authorList>
            <person name="McCartney M.A."/>
            <person name="Auch B."/>
            <person name="Kono T."/>
            <person name="Mallez S."/>
            <person name="Zhang Y."/>
            <person name="Obille A."/>
            <person name="Becker A."/>
            <person name="Abrahante J.E."/>
            <person name="Garbe J."/>
            <person name="Badalamenti J.P."/>
            <person name="Herman A."/>
            <person name="Mangelson H."/>
            <person name="Liachko I."/>
            <person name="Sullivan S."/>
            <person name="Sone E.D."/>
            <person name="Koren S."/>
            <person name="Silverstein K.A.T."/>
            <person name="Beckman K.B."/>
            <person name="Gohl D.M."/>
        </authorList>
    </citation>
    <scope>NUCLEOTIDE SEQUENCE</scope>
    <source>
        <strain evidence="3">Duluth1</strain>
        <tissue evidence="3">Whole animal</tissue>
    </source>
</reference>
<accession>A0A9D4JG36</accession>
<dbReference type="Proteomes" id="UP000828390">
    <property type="component" value="Unassembled WGS sequence"/>
</dbReference>